<feature type="chain" id="PRO_5045561024" evidence="1">
    <location>
        <begin position="22"/>
        <end position="493"/>
    </location>
</feature>
<evidence type="ECO:0000313" key="4">
    <source>
        <dbReference type="Proteomes" id="UP001165302"/>
    </source>
</evidence>
<name>A0ABS7Z244_9SPHI</name>
<comment type="caution">
    <text evidence="3">The sequence shown here is derived from an EMBL/GenBank/DDBJ whole genome shotgun (WGS) entry which is preliminary data.</text>
</comment>
<reference evidence="3" key="1">
    <citation type="submission" date="2020-10" db="EMBL/GenBank/DDBJ databases">
        <authorList>
            <person name="Lu T."/>
            <person name="Wang Q."/>
            <person name="Han X."/>
        </authorList>
    </citation>
    <scope>NUCLEOTIDE SEQUENCE</scope>
    <source>
        <strain evidence="3">WQ 366</strain>
    </source>
</reference>
<evidence type="ECO:0000313" key="3">
    <source>
        <dbReference type="EMBL" id="MCA5004201.1"/>
    </source>
</evidence>
<dbReference type="EMBL" id="JADEYP010000004">
    <property type="protein sequence ID" value="MCA5004201.1"/>
    <property type="molecule type" value="Genomic_DNA"/>
</dbReference>
<dbReference type="PROSITE" id="PS51352">
    <property type="entry name" value="THIOREDOXIN_2"/>
    <property type="match status" value="1"/>
</dbReference>
<dbReference type="PANTHER" id="PTHR42852:SF17">
    <property type="entry name" value="THIOREDOXIN-LIKE PROTEIN HI_1115"/>
    <property type="match status" value="1"/>
</dbReference>
<dbReference type="SUPFAM" id="SSF52833">
    <property type="entry name" value="Thioredoxin-like"/>
    <property type="match status" value="1"/>
</dbReference>
<accession>A0ABS7Z244</accession>
<feature type="domain" description="Thioredoxin" evidence="2">
    <location>
        <begin position="340"/>
        <end position="489"/>
    </location>
</feature>
<dbReference type="PANTHER" id="PTHR42852">
    <property type="entry name" value="THIOL:DISULFIDE INTERCHANGE PROTEIN DSBE"/>
    <property type="match status" value="1"/>
</dbReference>
<dbReference type="Proteomes" id="UP001165302">
    <property type="component" value="Unassembled WGS sequence"/>
</dbReference>
<keyword evidence="4" id="KW-1185">Reference proteome</keyword>
<dbReference type="Gene3D" id="3.40.30.10">
    <property type="entry name" value="Glutaredoxin"/>
    <property type="match status" value="1"/>
</dbReference>
<feature type="signal peptide" evidence="1">
    <location>
        <begin position="1"/>
        <end position="21"/>
    </location>
</feature>
<dbReference type="CDD" id="cd02966">
    <property type="entry name" value="TlpA_like_family"/>
    <property type="match status" value="1"/>
</dbReference>
<proteinExistence type="predicted"/>
<evidence type="ECO:0000259" key="2">
    <source>
        <dbReference type="PROSITE" id="PS51352"/>
    </source>
</evidence>
<organism evidence="3 4">
    <name type="scientific">Sphingobacterium bovistauri</name>
    <dbReference type="NCBI Taxonomy" id="2781959"/>
    <lineage>
        <taxon>Bacteria</taxon>
        <taxon>Pseudomonadati</taxon>
        <taxon>Bacteroidota</taxon>
        <taxon>Sphingobacteriia</taxon>
        <taxon>Sphingobacteriales</taxon>
        <taxon>Sphingobacteriaceae</taxon>
        <taxon>Sphingobacterium</taxon>
    </lineage>
</organism>
<dbReference type="InterPro" id="IPR013766">
    <property type="entry name" value="Thioredoxin_domain"/>
</dbReference>
<sequence length="493" mass="57699">MKRFCLYLLMHLLGFMSFAQKKEFDSYDLTSAVKMLNEVYHNGKDKSKLRDLSSEFMFSKNENINMLGYSAMSLVEDNEGKDSLKRLIINKFPNGYLVRQLEFDKLIQDSIITVDQYELCINDFYRRFPKSYFQSLKSAEKFGFNPLSFYDWSYLEISKKFINSKNYELALHYVLLTDSLTKKLESYSIVGQQLLDLRENSKALMLSDKAYYILNKHDKPVIDEATVTQVNHIYLKSLIATDSTNQAISLANKLYNEGDRTLFIIKYLIQRYRDKLSYKEALHIIEDNIVQNHYSIVEIISDNELQQLYTKVGDSRSYDSYLSDLRNKAKDNRIANLKSQLIKRSAQDFSLYNLENKMVNLSDFRGKVVILDFWATWCGPCIRSFPGMQSLVNKYKNDEDVQFLFINTSQKEPDFKSIVSEFIKNNNYSFNVLFDEMTDWNKRIATLYEVKALPTKIIIDKYGDIRFHSSGSSSSIDEIMNDLITRIEIVKNL</sequence>
<dbReference type="InterPro" id="IPR036249">
    <property type="entry name" value="Thioredoxin-like_sf"/>
</dbReference>
<dbReference type="InterPro" id="IPR050553">
    <property type="entry name" value="Thioredoxin_ResA/DsbE_sf"/>
</dbReference>
<dbReference type="InterPro" id="IPR000866">
    <property type="entry name" value="AhpC/TSA"/>
</dbReference>
<protein>
    <submittedName>
        <fullName evidence="3">TlpA family protein disulfide reductase</fullName>
    </submittedName>
</protein>
<dbReference type="Pfam" id="PF00578">
    <property type="entry name" value="AhpC-TSA"/>
    <property type="match status" value="1"/>
</dbReference>
<dbReference type="RefSeq" id="WP_225551536.1">
    <property type="nucleotide sequence ID" value="NZ_JADEYP010000004.1"/>
</dbReference>
<evidence type="ECO:0000256" key="1">
    <source>
        <dbReference type="SAM" id="SignalP"/>
    </source>
</evidence>
<keyword evidence="1" id="KW-0732">Signal</keyword>
<gene>
    <name evidence="3" type="ORF">IPZ78_03410</name>
</gene>